<evidence type="ECO:0000313" key="2">
    <source>
        <dbReference type="Proteomes" id="UP000027586"/>
    </source>
</evidence>
<protein>
    <submittedName>
        <fullName evidence="1">Uncharacterized protein</fullName>
    </submittedName>
</protein>
<gene>
    <name evidence="1" type="ORF">LCOR_10128.1</name>
</gene>
<dbReference type="VEuPathDB" id="FungiDB:LCOR_10128.1"/>
<reference evidence="1" key="1">
    <citation type="submission" date="2013-08" db="EMBL/GenBank/DDBJ databases">
        <title>Gene expansion shapes genome architecture in the human pathogen Lichtheimia corymbifera: an evolutionary genomics analysis in the ancient terrestrial Mucorales (Mucoromycotina).</title>
        <authorList>
            <person name="Schwartze V.U."/>
            <person name="Winter S."/>
            <person name="Shelest E."/>
            <person name="Marcet-Houben M."/>
            <person name="Horn F."/>
            <person name="Wehner S."/>
            <person name="Hoffmann K."/>
            <person name="Riege K."/>
            <person name="Sammeth M."/>
            <person name="Nowrousian M."/>
            <person name="Valiante V."/>
            <person name="Linde J."/>
            <person name="Jacobsen I.D."/>
            <person name="Marz M."/>
            <person name="Brakhage A.A."/>
            <person name="Gabaldon T."/>
            <person name="Bocker S."/>
            <person name="Voigt K."/>
        </authorList>
    </citation>
    <scope>NUCLEOTIDE SEQUENCE [LARGE SCALE GENOMIC DNA]</scope>
    <source>
        <strain evidence="1">FSU 9682</strain>
    </source>
</reference>
<dbReference type="EMBL" id="CBTN010000067">
    <property type="protein sequence ID" value="CDH59306.1"/>
    <property type="molecule type" value="Genomic_DNA"/>
</dbReference>
<comment type="caution">
    <text evidence="1">The sequence shown here is derived from an EMBL/GenBank/DDBJ whole genome shotgun (WGS) entry which is preliminary data.</text>
</comment>
<keyword evidence="2" id="KW-1185">Reference proteome</keyword>
<evidence type="ECO:0000313" key="1">
    <source>
        <dbReference type="EMBL" id="CDH59306.1"/>
    </source>
</evidence>
<dbReference type="Proteomes" id="UP000027586">
    <property type="component" value="Unassembled WGS sequence"/>
</dbReference>
<dbReference type="AlphaFoldDB" id="A0A068SDG4"/>
<accession>A0A068SDG4</accession>
<name>A0A068SDG4_9FUNG</name>
<organism evidence="1 2">
    <name type="scientific">Lichtheimia corymbifera JMRC:FSU:9682</name>
    <dbReference type="NCBI Taxonomy" id="1263082"/>
    <lineage>
        <taxon>Eukaryota</taxon>
        <taxon>Fungi</taxon>
        <taxon>Fungi incertae sedis</taxon>
        <taxon>Mucoromycota</taxon>
        <taxon>Mucoromycotina</taxon>
        <taxon>Mucoromycetes</taxon>
        <taxon>Mucorales</taxon>
        <taxon>Lichtheimiaceae</taxon>
        <taxon>Lichtheimia</taxon>
    </lineage>
</organism>
<sequence>MAPTTMTNKANSDLVCLFQTWTLFHLLHLPMLVGTRIPTYSATSSSPTMTLYSKQQTYTWIPFHPANCYDRQDTQYLGIIGAIICDMNEVMGLVRF</sequence>
<proteinExistence type="predicted"/>